<gene>
    <name evidence="6" type="ORF">EUA98_17180</name>
</gene>
<dbReference type="PANTHER" id="PTHR21294:SF17">
    <property type="entry name" value="PROTEIN FIXA"/>
    <property type="match status" value="1"/>
</dbReference>
<comment type="function">
    <text evidence="3">The electron transfer flavoprotein serves as a specific electron acceptor for other dehydrogenases. It transfers the electrons to the main respiratory chain via ETF-ubiquinone oxidoreductase (ETF dehydrogenase).</text>
</comment>
<dbReference type="SMART" id="SM00893">
    <property type="entry name" value="ETF"/>
    <property type="match status" value="1"/>
</dbReference>
<accession>A0A4Q5MVV7</accession>
<name>A0A4Q5MVV7_9MICO</name>
<dbReference type="PIRSF" id="PIRSF000090">
    <property type="entry name" value="Beta-ETF"/>
    <property type="match status" value="1"/>
</dbReference>
<protein>
    <recommendedName>
        <fullName evidence="4">Electron transfer flavoprotein small subunit</fullName>
    </recommendedName>
</protein>
<dbReference type="InterPro" id="IPR014730">
    <property type="entry name" value="ETF_a/b_N"/>
</dbReference>
<evidence type="ECO:0000256" key="3">
    <source>
        <dbReference type="ARBA" id="ARBA00025649"/>
    </source>
</evidence>
<keyword evidence="7" id="KW-1185">Reference proteome</keyword>
<comment type="subunit">
    <text evidence="2">Heterodimer of an alpha and a beta subunit.</text>
</comment>
<dbReference type="InterPro" id="IPR014729">
    <property type="entry name" value="Rossmann-like_a/b/a_fold"/>
</dbReference>
<evidence type="ECO:0000256" key="2">
    <source>
        <dbReference type="ARBA" id="ARBA00011355"/>
    </source>
</evidence>
<dbReference type="PANTHER" id="PTHR21294">
    <property type="entry name" value="ELECTRON TRANSFER FLAVOPROTEIN BETA-SUBUNIT"/>
    <property type="match status" value="1"/>
</dbReference>
<dbReference type="InterPro" id="IPR012255">
    <property type="entry name" value="ETF_b"/>
</dbReference>
<sequence>MKIVVAYKWASNPQDATVGAQGTVDWSRAKPGFSEYDPVAAELARRLADATGGEVIGLTVGTKRVDATLARKAALSRGFDRAVIVADDSLEGAGSTQLAAVLAAAVRHIGDVDLVITGDSSVDVGSKMVPTVLAGQLGWPAVAEVISITGQAGALRVERAVPTGTQVLEITGPVVLAASTDAAVARVPGMKDILAAGKKPVESLDLAALDIPAAAGTTTVTGTSRPDLLTRKGQMIDASDPAAAAAELVAALRGAGAL</sequence>
<evidence type="ECO:0000259" key="5">
    <source>
        <dbReference type="SMART" id="SM00893"/>
    </source>
</evidence>
<reference evidence="6 7" key="1">
    <citation type="submission" date="2019-01" db="EMBL/GenBank/DDBJ databases">
        <title>Novel species of Cellulomonas.</title>
        <authorList>
            <person name="Liu Q."/>
            <person name="Xin Y.-H."/>
        </authorList>
    </citation>
    <scope>NUCLEOTIDE SEQUENCE [LARGE SCALE GENOMIC DNA]</scope>
    <source>
        <strain evidence="6 7">HLT2-17</strain>
    </source>
</reference>
<dbReference type="Pfam" id="PF01012">
    <property type="entry name" value="ETF"/>
    <property type="match status" value="1"/>
</dbReference>
<evidence type="ECO:0000313" key="6">
    <source>
        <dbReference type="EMBL" id="RYV49736.1"/>
    </source>
</evidence>
<dbReference type="Proteomes" id="UP000293764">
    <property type="component" value="Unassembled WGS sequence"/>
</dbReference>
<proteinExistence type="predicted"/>
<dbReference type="SUPFAM" id="SSF52402">
    <property type="entry name" value="Adenine nucleotide alpha hydrolases-like"/>
    <property type="match status" value="1"/>
</dbReference>
<feature type="domain" description="Electron transfer flavoprotein alpha/beta-subunit N-terminal" evidence="5">
    <location>
        <begin position="21"/>
        <end position="213"/>
    </location>
</feature>
<dbReference type="EMBL" id="SDWW01000055">
    <property type="protein sequence ID" value="RYV49736.1"/>
    <property type="molecule type" value="Genomic_DNA"/>
</dbReference>
<organism evidence="6 7">
    <name type="scientific">Pengzhenrongella frigida</name>
    <dbReference type="NCBI Taxonomy" id="1259133"/>
    <lineage>
        <taxon>Bacteria</taxon>
        <taxon>Bacillati</taxon>
        <taxon>Actinomycetota</taxon>
        <taxon>Actinomycetes</taxon>
        <taxon>Micrococcales</taxon>
        <taxon>Pengzhenrongella</taxon>
    </lineage>
</organism>
<dbReference type="Gene3D" id="3.40.50.620">
    <property type="entry name" value="HUPs"/>
    <property type="match status" value="1"/>
</dbReference>
<comment type="cofactor">
    <cofactor evidence="1">
        <name>FAD</name>
        <dbReference type="ChEBI" id="CHEBI:57692"/>
    </cofactor>
</comment>
<evidence type="ECO:0000256" key="4">
    <source>
        <dbReference type="ARBA" id="ARBA00042002"/>
    </source>
</evidence>
<comment type="caution">
    <text evidence="6">The sequence shown here is derived from an EMBL/GenBank/DDBJ whole genome shotgun (WGS) entry which is preliminary data.</text>
</comment>
<dbReference type="RefSeq" id="WP_130103925.1">
    <property type="nucleotide sequence ID" value="NZ_SDWW01000055.1"/>
</dbReference>
<dbReference type="AlphaFoldDB" id="A0A4Q5MVV7"/>
<dbReference type="GO" id="GO:0009055">
    <property type="term" value="F:electron transfer activity"/>
    <property type="evidence" value="ECO:0007669"/>
    <property type="project" value="InterPro"/>
</dbReference>
<evidence type="ECO:0000313" key="7">
    <source>
        <dbReference type="Proteomes" id="UP000293764"/>
    </source>
</evidence>
<dbReference type="OrthoDB" id="9804960at2"/>
<evidence type="ECO:0000256" key="1">
    <source>
        <dbReference type="ARBA" id="ARBA00001974"/>
    </source>
</evidence>